<feature type="non-terminal residue" evidence="1">
    <location>
        <position position="1"/>
    </location>
</feature>
<gene>
    <name evidence="1" type="ORF">MGAL_10B041907</name>
</gene>
<evidence type="ECO:0000313" key="1">
    <source>
        <dbReference type="EMBL" id="VDI66112.1"/>
    </source>
</evidence>
<dbReference type="SUPFAM" id="SSF159034">
    <property type="entry name" value="Mib/herc2 domain-like"/>
    <property type="match status" value="1"/>
</dbReference>
<dbReference type="AlphaFoldDB" id="A0A8B6GNC1"/>
<dbReference type="GO" id="GO:0046872">
    <property type="term" value="F:metal ion binding"/>
    <property type="evidence" value="ECO:0007669"/>
    <property type="project" value="InterPro"/>
</dbReference>
<organism evidence="1 2">
    <name type="scientific">Mytilus galloprovincialis</name>
    <name type="common">Mediterranean mussel</name>
    <dbReference type="NCBI Taxonomy" id="29158"/>
    <lineage>
        <taxon>Eukaryota</taxon>
        <taxon>Metazoa</taxon>
        <taxon>Spiralia</taxon>
        <taxon>Lophotrochozoa</taxon>
        <taxon>Mollusca</taxon>
        <taxon>Bivalvia</taxon>
        <taxon>Autobranchia</taxon>
        <taxon>Pteriomorphia</taxon>
        <taxon>Mytilida</taxon>
        <taxon>Mytiloidea</taxon>
        <taxon>Mytilidae</taxon>
        <taxon>Mytilinae</taxon>
        <taxon>Mytilus</taxon>
    </lineage>
</organism>
<protein>
    <recommendedName>
        <fullName evidence="3">MIB/HERC2 domain-containing protein</fullName>
    </recommendedName>
</protein>
<feature type="non-terminal residue" evidence="1">
    <location>
        <position position="70"/>
    </location>
</feature>
<accession>A0A8B6GNC1</accession>
<evidence type="ECO:0008006" key="3">
    <source>
        <dbReference type="Google" id="ProtNLM"/>
    </source>
</evidence>
<name>A0A8B6GNC1_MYTGA</name>
<comment type="caution">
    <text evidence="1">The sequence shown here is derived from an EMBL/GenBank/DDBJ whole genome shotgun (WGS) entry which is preliminary data.</text>
</comment>
<dbReference type="Proteomes" id="UP000596742">
    <property type="component" value="Unassembled WGS sequence"/>
</dbReference>
<dbReference type="GO" id="GO:0004842">
    <property type="term" value="F:ubiquitin-protein transferase activity"/>
    <property type="evidence" value="ECO:0007669"/>
    <property type="project" value="InterPro"/>
</dbReference>
<evidence type="ECO:0000313" key="2">
    <source>
        <dbReference type="Proteomes" id="UP000596742"/>
    </source>
</evidence>
<dbReference type="Gene3D" id="2.30.30.40">
    <property type="entry name" value="SH3 Domains"/>
    <property type="match status" value="1"/>
</dbReference>
<sequence>KIDIGLRVVRPYWQQNGVNFSNPGVLGTIIDIKDEGHVSVKWDNHDTETHEVLSDEDEKCNLLLFNNDHT</sequence>
<dbReference type="EMBL" id="UYJE01008677">
    <property type="protein sequence ID" value="VDI66112.1"/>
    <property type="molecule type" value="Genomic_DNA"/>
</dbReference>
<reference evidence="1" key="1">
    <citation type="submission" date="2018-11" db="EMBL/GenBank/DDBJ databases">
        <authorList>
            <person name="Alioto T."/>
            <person name="Alioto T."/>
        </authorList>
    </citation>
    <scope>NUCLEOTIDE SEQUENCE</scope>
</reference>
<dbReference type="InterPro" id="IPR037252">
    <property type="entry name" value="Mib_Herc2_sf"/>
</dbReference>
<proteinExistence type="predicted"/>
<keyword evidence="2" id="KW-1185">Reference proteome</keyword>